<keyword evidence="3" id="KW-1185">Reference proteome</keyword>
<dbReference type="Pfam" id="PF20256">
    <property type="entry name" value="MoCoBD_2"/>
    <property type="match status" value="1"/>
</dbReference>
<dbReference type="OrthoDB" id="221297at2"/>
<name>A0A193G810_9BORD</name>
<gene>
    <name evidence="2" type="ORF">BAU07_01440</name>
</gene>
<dbReference type="PANTHER" id="PTHR11908:SF153">
    <property type="entry name" value="DEHYDROGENASE"/>
    <property type="match status" value="1"/>
</dbReference>
<dbReference type="InterPro" id="IPR000674">
    <property type="entry name" value="Ald_Oxase/Xan_DH_a/b"/>
</dbReference>
<protein>
    <submittedName>
        <fullName evidence="2">Acylaldehyde oxidase</fullName>
    </submittedName>
</protein>
<evidence type="ECO:0000259" key="1">
    <source>
        <dbReference type="SMART" id="SM01008"/>
    </source>
</evidence>
<dbReference type="KEGG" id="bfz:BAU07_01440"/>
<dbReference type="Pfam" id="PF02738">
    <property type="entry name" value="MoCoBD_1"/>
    <property type="match status" value="1"/>
</dbReference>
<dbReference type="SUPFAM" id="SSF54665">
    <property type="entry name" value="CO dehydrogenase molybdoprotein N-domain-like"/>
    <property type="match status" value="1"/>
</dbReference>
<proteinExistence type="predicted"/>
<dbReference type="EMBL" id="CP016172">
    <property type="protein sequence ID" value="ANN75965.1"/>
    <property type="molecule type" value="Genomic_DNA"/>
</dbReference>
<dbReference type="STRING" id="463014.BAU07_01440"/>
<dbReference type="InterPro" id="IPR016208">
    <property type="entry name" value="Ald_Oxase/xanthine_DH-like"/>
</dbReference>
<dbReference type="Pfam" id="PF01315">
    <property type="entry name" value="Ald_Xan_dh_C"/>
    <property type="match status" value="1"/>
</dbReference>
<dbReference type="RefSeq" id="WP_066653073.1">
    <property type="nucleotide sequence ID" value="NZ_CBCSCL010000040.1"/>
</dbReference>
<dbReference type="SMART" id="SM01008">
    <property type="entry name" value="Ald_Xan_dh_C"/>
    <property type="match status" value="1"/>
</dbReference>
<reference evidence="2 3" key="1">
    <citation type="submission" date="2016-06" db="EMBL/GenBank/DDBJ databases">
        <title>Complete genome sequences of Bordetella bronchialis and Bordetella flabilis.</title>
        <authorList>
            <person name="LiPuma J.J."/>
            <person name="Spilker T."/>
        </authorList>
    </citation>
    <scope>NUCLEOTIDE SEQUENCE [LARGE SCALE GENOMIC DNA]</scope>
    <source>
        <strain evidence="2 3">AU10664</strain>
    </source>
</reference>
<dbReference type="Gene3D" id="3.30.365.10">
    <property type="entry name" value="Aldehyde oxidase/xanthine dehydrogenase, molybdopterin binding domain"/>
    <property type="match status" value="4"/>
</dbReference>
<dbReference type="Gene3D" id="3.90.1170.50">
    <property type="entry name" value="Aldehyde oxidase/xanthine dehydrogenase, a/b hammerhead"/>
    <property type="match status" value="1"/>
</dbReference>
<organism evidence="2 3">
    <name type="scientific">Bordetella flabilis</name>
    <dbReference type="NCBI Taxonomy" id="463014"/>
    <lineage>
        <taxon>Bacteria</taxon>
        <taxon>Pseudomonadati</taxon>
        <taxon>Pseudomonadota</taxon>
        <taxon>Betaproteobacteria</taxon>
        <taxon>Burkholderiales</taxon>
        <taxon>Alcaligenaceae</taxon>
        <taxon>Bordetella</taxon>
    </lineage>
</organism>
<dbReference type="InterPro" id="IPR037165">
    <property type="entry name" value="AldOxase/xan_DH_Mopterin-bd_sf"/>
</dbReference>
<sequence>MNATMGTPVARVDGRQKVTGAARYAADFDQDGQAYAVIVGATVGLGEVLAIDDAAVRALPGVIDVLTHLNAPRLPYAERRSFIDPGAGERLHVLQDAQVRFHGQPVAVVIAETLDQAEHAALALRVRYQAARPVVDPTDDTVGEIVPEAFGVERADHVRGAPQADAAVDDVAIDAHYEIARQNHMPIEPHATIAAWHGDTLRLWSKSQFVANEQAEIAAIFGLREDQVDVVCPFVGGAFGTSLRTWPHVTLAAMAARVSGRPVKLVLTRRQTFHATGHRPRSLQRVALSAAPDGALRRVIHEGRGETSRFEQFTEAMTSATSYLYSCPNVHTRYRLLPLDVSTPTHMRGPGEASGILALECALDELAYALRIDPLALRRRNEPAQDEGARKPFSSRAMLDCYAMGADRFGWSRRTMAPGSMRDGRLLLGWGMAATTYPTFFAPASARARILPDGRFEVEAAASDMGPGTYTSMTQVAADTLGVALDRVTVSLGRSAYPPTPPHGGSMTMASVGSAVLAACRELQAELARRLLGDPEAPFGGAPLDELTWGKGALYRTSSPQDALRYEEIMARIGGQPIEVGATGSRDDKAGDTYSMHAFGAVFAEVAIDPDVCTMRVRRMVGAYDVGRVINPRLARSQCLGGMIGGIGMALMEATALDPRDGRPVNAHMADYLVPVNRDIGELDVCFVGGHDAHANALGVKGVGEIALVGVAPAIANAVFHATGKRVRRLPIRIENLLEPGVEA</sequence>
<dbReference type="InterPro" id="IPR036856">
    <property type="entry name" value="Ald_Oxase/Xan_DH_a/b_sf"/>
</dbReference>
<dbReference type="Proteomes" id="UP000091926">
    <property type="component" value="Chromosome"/>
</dbReference>
<dbReference type="GO" id="GO:0005506">
    <property type="term" value="F:iron ion binding"/>
    <property type="evidence" value="ECO:0007669"/>
    <property type="project" value="InterPro"/>
</dbReference>
<dbReference type="PANTHER" id="PTHR11908">
    <property type="entry name" value="XANTHINE DEHYDROGENASE"/>
    <property type="match status" value="1"/>
</dbReference>
<dbReference type="SUPFAM" id="SSF56003">
    <property type="entry name" value="Molybdenum cofactor-binding domain"/>
    <property type="match status" value="1"/>
</dbReference>
<dbReference type="InterPro" id="IPR046867">
    <property type="entry name" value="AldOxase/xan_DH_MoCoBD2"/>
</dbReference>
<accession>A0A193G810</accession>
<evidence type="ECO:0000313" key="3">
    <source>
        <dbReference type="Proteomes" id="UP000091926"/>
    </source>
</evidence>
<dbReference type="GO" id="GO:0016491">
    <property type="term" value="F:oxidoreductase activity"/>
    <property type="evidence" value="ECO:0007669"/>
    <property type="project" value="InterPro"/>
</dbReference>
<dbReference type="AlphaFoldDB" id="A0A193G810"/>
<feature type="domain" description="Aldehyde oxidase/xanthine dehydrogenase a/b hammerhead" evidence="1">
    <location>
        <begin position="19"/>
        <end position="132"/>
    </location>
</feature>
<dbReference type="InterPro" id="IPR008274">
    <property type="entry name" value="AldOxase/xan_DH_MoCoBD1"/>
</dbReference>
<evidence type="ECO:0000313" key="2">
    <source>
        <dbReference type="EMBL" id="ANN75965.1"/>
    </source>
</evidence>